<dbReference type="EMBL" id="QZCE01000001">
    <property type="protein sequence ID" value="NEZ61963.1"/>
    <property type="molecule type" value="Genomic_DNA"/>
</dbReference>
<sequence length="80" mass="9027">MTVNHLARSRRKDPNYGHTSVDLPKPLLLKVRSVCALNELTFAEAVETGLALWLKSMDEEVPEWEPPAEGEDKRRRAEGA</sequence>
<accession>A0A6M0S1H3</accession>
<reference evidence="2 3" key="1">
    <citation type="journal article" date="2020" name="Microb. Ecol.">
        <title>Ecogenomics of the Marine Benthic Filamentous Cyanobacterium Adonisia.</title>
        <authorList>
            <person name="Walter J.M."/>
            <person name="Coutinho F.H."/>
            <person name="Leomil L."/>
            <person name="Hargreaves P.I."/>
            <person name="Campeao M.E."/>
            <person name="Vieira V.V."/>
            <person name="Silva B.S."/>
            <person name="Fistarol G.O."/>
            <person name="Salomon P.S."/>
            <person name="Sawabe T."/>
            <person name="Mino S."/>
            <person name="Hosokawa M."/>
            <person name="Miyashita H."/>
            <person name="Maruyama F."/>
            <person name="van Verk M.C."/>
            <person name="Dutilh B.E."/>
            <person name="Thompson C.C."/>
            <person name="Thompson F.L."/>
        </authorList>
    </citation>
    <scope>NUCLEOTIDE SEQUENCE [LARGE SCALE GENOMIC DNA]</scope>
    <source>
        <strain evidence="2 3">CCMR0082</strain>
    </source>
</reference>
<proteinExistence type="predicted"/>
<protein>
    <submittedName>
        <fullName evidence="2">Uncharacterized protein</fullName>
    </submittedName>
</protein>
<feature type="compositionally biased region" description="Basic and acidic residues" evidence="1">
    <location>
        <begin position="70"/>
        <end position="80"/>
    </location>
</feature>
<evidence type="ECO:0000313" key="3">
    <source>
        <dbReference type="Proteomes" id="UP000473574"/>
    </source>
</evidence>
<evidence type="ECO:0000313" key="2">
    <source>
        <dbReference type="EMBL" id="NEZ61963.1"/>
    </source>
</evidence>
<comment type="caution">
    <text evidence="2">The sequence shown here is derived from an EMBL/GenBank/DDBJ whole genome shotgun (WGS) entry which is preliminary data.</text>
</comment>
<dbReference type="GO" id="GO:0006355">
    <property type="term" value="P:regulation of DNA-templated transcription"/>
    <property type="evidence" value="ECO:0007669"/>
    <property type="project" value="InterPro"/>
</dbReference>
<dbReference type="Gene3D" id="1.10.1220.10">
    <property type="entry name" value="Met repressor-like"/>
    <property type="match status" value="1"/>
</dbReference>
<evidence type="ECO:0000256" key="1">
    <source>
        <dbReference type="SAM" id="MobiDB-lite"/>
    </source>
</evidence>
<feature type="compositionally biased region" description="Acidic residues" evidence="1">
    <location>
        <begin position="60"/>
        <end position="69"/>
    </location>
</feature>
<dbReference type="RefSeq" id="WP_163660034.1">
    <property type="nucleotide sequence ID" value="NZ_QZCE01000001.1"/>
</dbReference>
<organism evidence="2 3">
    <name type="scientific">Adonisia turfae CCMR0082</name>
    <dbReference type="NCBI Taxonomy" id="2304604"/>
    <lineage>
        <taxon>Bacteria</taxon>
        <taxon>Bacillati</taxon>
        <taxon>Cyanobacteriota</taxon>
        <taxon>Adonisia</taxon>
        <taxon>Adonisia turfae</taxon>
    </lineage>
</organism>
<dbReference type="Proteomes" id="UP000473574">
    <property type="component" value="Unassembled WGS sequence"/>
</dbReference>
<feature type="region of interest" description="Disordered" evidence="1">
    <location>
        <begin position="1"/>
        <end position="22"/>
    </location>
</feature>
<dbReference type="AlphaFoldDB" id="A0A6M0S1H3"/>
<feature type="region of interest" description="Disordered" evidence="1">
    <location>
        <begin position="60"/>
        <end position="80"/>
    </location>
</feature>
<name>A0A6M0S1H3_9CYAN</name>
<dbReference type="InterPro" id="IPR013321">
    <property type="entry name" value="Arc_rbn_hlx_hlx"/>
</dbReference>
<gene>
    <name evidence="2" type="ORF">D0962_04105</name>
</gene>